<dbReference type="InterPro" id="IPR036397">
    <property type="entry name" value="RNaseH_sf"/>
</dbReference>
<dbReference type="InterPro" id="IPR001584">
    <property type="entry name" value="Integrase_cat-core"/>
</dbReference>
<gene>
    <name evidence="2" type="ORF">ACFPFM_17485</name>
</gene>
<dbReference type="Gene3D" id="3.30.420.10">
    <property type="entry name" value="Ribonuclease H-like superfamily/Ribonuclease H"/>
    <property type="match status" value="1"/>
</dbReference>
<evidence type="ECO:0000313" key="3">
    <source>
        <dbReference type="Proteomes" id="UP001595833"/>
    </source>
</evidence>
<dbReference type="Proteomes" id="UP001595833">
    <property type="component" value="Unassembled WGS sequence"/>
</dbReference>
<accession>A0ABV9Y2F5</accession>
<dbReference type="InterPro" id="IPR012337">
    <property type="entry name" value="RNaseH-like_sf"/>
</dbReference>
<sequence>MARLGHHIAHSTVWRILHDAGIDPAPRRSGPTWRQFLTAQAQGIIAADFLHLDTVLGTRLYALAFLEHGTRRLHITGVTAHPTQAWTVQQARNLTVDLGPRTESLHFLLRDRDTKYCRTFDSVFQADDLHVIKSAPQAPRMNAYCERVIGTIRREVLDHILILGESHVRQVLKIYEEHYNRHRPHQARGQLPPEAQQNPPAVRNLDTYRLLRTRVLGGLINEHRHVA</sequence>
<evidence type="ECO:0000259" key="1">
    <source>
        <dbReference type="PROSITE" id="PS50994"/>
    </source>
</evidence>
<evidence type="ECO:0000313" key="2">
    <source>
        <dbReference type="EMBL" id="MFC5055544.1"/>
    </source>
</evidence>
<protein>
    <submittedName>
        <fullName evidence="2">Integrase core domain-containing protein</fullName>
    </submittedName>
</protein>
<name>A0ABV9Y2F5_9PSEU</name>
<feature type="domain" description="Integrase catalytic" evidence="1">
    <location>
        <begin position="27"/>
        <end position="200"/>
    </location>
</feature>
<dbReference type="SUPFAM" id="SSF53098">
    <property type="entry name" value="Ribonuclease H-like"/>
    <property type="match status" value="1"/>
</dbReference>
<dbReference type="Pfam" id="PF13683">
    <property type="entry name" value="rve_3"/>
    <property type="match status" value="1"/>
</dbReference>
<comment type="caution">
    <text evidence="2">The sequence shown here is derived from an EMBL/GenBank/DDBJ whole genome shotgun (WGS) entry which is preliminary data.</text>
</comment>
<proteinExistence type="predicted"/>
<keyword evidence="3" id="KW-1185">Reference proteome</keyword>
<reference evidence="3" key="1">
    <citation type="journal article" date="2019" name="Int. J. Syst. Evol. Microbiol.">
        <title>The Global Catalogue of Microorganisms (GCM) 10K type strain sequencing project: providing services to taxonomists for standard genome sequencing and annotation.</title>
        <authorList>
            <consortium name="The Broad Institute Genomics Platform"/>
            <consortium name="The Broad Institute Genome Sequencing Center for Infectious Disease"/>
            <person name="Wu L."/>
            <person name="Ma J."/>
        </authorList>
    </citation>
    <scope>NUCLEOTIDE SEQUENCE [LARGE SCALE GENOMIC DNA]</scope>
    <source>
        <strain evidence="3">KCTC 12848</strain>
    </source>
</reference>
<dbReference type="EMBL" id="JBHSJB010000015">
    <property type="protein sequence ID" value="MFC5055544.1"/>
    <property type="molecule type" value="Genomic_DNA"/>
</dbReference>
<dbReference type="RefSeq" id="WP_344042829.1">
    <property type="nucleotide sequence ID" value="NZ_BAAAKE010000037.1"/>
</dbReference>
<organism evidence="2 3">
    <name type="scientific">Saccharothrix xinjiangensis</name>
    <dbReference type="NCBI Taxonomy" id="204798"/>
    <lineage>
        <taxon>Bacteria</taxon>
        <taxon>Bacillati</taxon>
        <taxon>Actinomycetota</taxon>
        <taxon>Actinomycetes</taxon>
        <taxon>Pseudonocardiales</taxon>
        <taxon>Pseudonocardiaceae</taxon>
        <taxon>Saccharothrix</taxon>
    </lineage>
</organism>
<dbReference type="PROSITE" id="PS50994">
    <property type="entry name" value="INTEGRASE"/>
    <property type="match status" value="1"/>
</dbReference>